<comment type="caution">
    <text evidence="2">The sequence shown here is derived from an EMBL/GenBank/DDBJ whole genome shotgun (WGS) entry which is preliminary data.</text>
</comment>
<sequence>MTSSNSLAYRGIKITLIILMAMGLTIASLRYKQPAHCETLCRDAQSCQIGQCMFGEQQAGFPLSFVQDTEANSPTSGWGKVGPEDYFYANLEAFALNVAFYSLILWLFQRLLKWLFSSFQT</sequence>
<protein>
    <submittedName>
        <fullName evidence="2">Uncharacterized protein</fullName>
    </submittedName>
</protein>
<evidence type="ECO:0000256" key="1">
    <source>
        <dbReference type="SAM" id="Phobius"/>
    </source>
</evidence>
<keyword evidence="1" id="KW-0472">Membrane</keyword>
<dbReference type="Proteomes" id="UP001482513">
    <property type="component" value="Unassembled WGS sequence"/>
</dbReference>
<evidence type="ECO:0000313" key="2">
    <source>
        <dbReference type="EMBL" id="MEP0949749.1"/>
    </source>
</evidence>
<reference evidence="2 3" key="1">
    <citation type="submission" date="2022-04" db="EMBL/GenBank/DDBJ databases">
        <title>Positive selection, recombination, and allopatry shape intraspecific diversity of widespread and dominant cyanobacteria.</title>
        <authorList>
            <person name="Wei J."/>
            <person name="Shu W."/>
            <person name="Hu C."/>
        </authorList>
    </citation>
    <scope>NUCLEOTIDE SEQUENCE [LARGE SCALE GENOMIC DNA]</scope>
    <source>
        <strain evidence="2 3">DQ-A4</strain>
    </source>
</reference>
<keyword evidence="3" id="KW-1185">Reference proteome</keyword>
<gene>
    <name evidence="2" type="ORF">NC992_22940</name>
</gene>
<proteinExistence type="predicted"/>
<evidence type="ECO:0000313" key="3">
    <source>
        <dbReference type="Proteomes" id="UP001482513"/>
    </source>
</evidence>
<feature type="transmembrane region" description="Helical" evidence="1">
    <location>
        <begin position="86"/>
        <end position="108"/>
    </location>
</feature>
<organism evidence="2 3">
    <name type="scientific">Leptolyngbya subtilissima DQ-A4</name>
    <dbReference type="NCBI Taxonomy" id="2933933"/>
    <lineage>
        <taxon>Bacteria</taxon>
        <taxon>Bacillati</taxon>
        <taxon>Cyanobacteriota</taxon>
        <taxon>Cyanophyceae</taxon>
        <taxon>Leptolyngbyales</taxon>
        <taxon>Leptolyngbyaceae</taxon>
        <taxon>Leptolyngbya group</taxon>
        <taxon>Leptolyngbya</taxon>
    </lineage>
</organism>
<keyword evidence="1" id="KW-0812">Transmembrane</keyword>
<dbReference type="EMBL" id="JAMPKX010000015">
    <property type="protein sequence ID" value="MEP0949749.1"/>
    <property type="molecule type" value="Genomic_DNA"/>
</dbReference>
<keyword evidence="1" id="KW-1133">Transmembrane helix</keyword>
<dbReference type="RefSeq" id="WP_190703241.1">
    <property type="nucleotide sequence ID" value="NZ_JAMPKX010000015.1"/>
</dbReference>
<name>A0ABV0KAH1_9CYAN</name>
<accession>A0ABV0KAH1</accession>
<feature type="transmembrane region" description="Helical" evidence="1">
    <location>
        <begin position="12"/>
        <end position="31"/>
    </location>
</feature>